<dbReference type="PANTHER" id="PTHR47788">
    <property type="entry name" value="POLYA POLYMERASE"/>
    <property type="match status" value="1"/>
</dbReference>
<dbReference type="InterPro" id="IPR043519">
    <property type="entry name" value="NT_sf"/>
</dbReference>
<evidence type="ECO:0000256" key="10">
    <source>
        <dbReference type="ARBA" id="ARBA00022884"/>
    </source>
</evidence>
<dbReference type="PATRIC" id="fig|1121290.3.peg.223"/>
<gene>
    <name evidence="13" type="primary">pcnB</name>
    <name evidence="13" type="ORF">CLOACE_02200</name>
</gene>
<dbReference type="Gene3D" id="3.30.460.10">
    <property type="entry name" value="Beta Polymerase, domain 2"/>
    <property type="match status" value="1"/>
</dbReference>
<dbReference type="Gene3D" id="1.10.3090.10">
    <property type="entry name" value="cca-adding enzyme, domain 2"/>
    <property type="match status" value="1"/>
</dbReference>
<evidence type="ECO:0000256" key="9">
    <source>
        <dbReference type="ARBA" id="ARBA00022842"/>
    </source>
</evidence>
<keyword evidence="8" id="KW-0547">Nucleotide-binding</keyword>
<evidence type="ECO:0000256" key="11">
    <source>
        <dbReference type="RuleBase" id="RU003953"/>
    </source>
</evidence>
<dbReference type="EMBL" id="LZFO01000002">
    <property type="protein sequence ID" value="OFI07616.1"/>
    <property type="molecule type" value="Genomic_DNA"/>
</dbReference>
<sequence length="391" mass="46630">MNILKNFNEEQIKVLNIIKNICNRNNIKAYLVGGAVRDSLLSKDIRDIDICIEEEPMIIINLLKEVDKFEYYSNFHTANVVFKNKVSVDLIRCRKEEYKFNGDLPCVTPSNIYDDLYRRDFTVNALAYDLIEEKIIDFFNGLEDLKNKKIKKIHKNSYEEDCTRIFRAIKYSNRYSFKIEDIHEIENCIKKNILNTVSNDRIIKEIYSLCQEENWRKNLINLCEYNILKLNKDKLFINNILSNYENIKIRFLNLFFSIDNIKHIDIFINNSILDKNMKNSLKHYNENKHSIIKLLSNTINNYKIYQVLKNINYDELVLLSFNHYIKYKIINYYRNLHNVKLSVNGKDLIKIGIKPGKTIGSILENLLKVKLNTDLDIEKIILKQYYRRDFK</sequence>
<evidence type="ECO:0000256" key="5">
    <source>
        <dbReference type="ARBA" id="ARBA00022694"/>
    </source>
</evidence>
<evidence type="ECO:0000313" key="13">
    <source>
        <dbReference type="EMBL" id="OFI07616.1"/>
    </source>
</evidence>
<dbReference type="PANTHER" id="PTHR47788:SF1">
    <property type="entry name" value="A-ADDING TRNA NUCLEOTIDYLTRANSFERASE"/>
    <property type="match status" value="1"/>
</dbReference>
<keyword evidence="4 11" id="KW-0808">Transferase</keyword>
<keyword evidence="7" id="KW-0479">Metal-binding</keyword>
<dbReference type="InterPro" id="IPR052390">
    <property type="entry name" value="tRNA_nt/polyA_polymerase"/>
</dbReference>
<dbReference type="EC" id="2.7.7.19" evidence="13"/>
<keyword evidence="9" id="KW-0460">Magnesium</keyword>
<dbReference type="OrthoDB" id="9805698at2"/>
<evidence type="ECO:0000256" key="3">
    <source>
        <dbReference type="ARBA" id="ARBA00022555"/>
    </source>
</evidence>
<dbReference type="SUPFAM" id="SSF81891">
    <property type="entry name" value="Poly A polymerase C-terminal region-like"/>
    <property type="match status" value="1"/>
</dbReference>
<evidence type="ECO:0000256" key="2">
    <source>
        <dbReference type="ARBA" id="ARBA00007265"/>
    </source>
</evidence>
<dbReference type="RefSeq" id="WP_070109193.1">
    <property type="nucleotide sequence ID" value="NZ_LZFO01000002.1"/>
</dbReference>
<evidence type="ECO:0000313" key="14">
    <source>
        <dbReference type="Proteomes" id="UP000175744"/>
    </source>
</evidence>
<keyword evidence="10 11" id="KW-0694">RNA-binding</keyword>
<dbReference type="STRING" id="1121290.CLAOCE_02200"/>
<dbReference type="GO" id="GO:0000049">
    <property type="term" value="F:tRNA binding"/>
    <property type="evidence" value="ECO:0007669"/>
    <property type="project" value="UniProtKB-KW"/>
</dbReference>
<comment type="caution">
    <text evidence="13">The sequence shown here is derived from an EMBL/GenBank/DDBJ whole genome shotgun (WGS) entry which is preliminary data.</text>
</comment>
<comment type="similarity">
    <text evidence="2 11">Belongs to the tRNA nucleotidyltransferase/poly(A) polymerase family.</text>
</comment>
<evidence type="ECO:0000256" key="8">
    <source>
        <dbReference type="ARBA" id="ARBA00022741"/>
    </source>
</evidence>
<dbReference type="GO" id="GO:0008033">
    <property type="term" value="P:tRNA processing"/>
    <property type="evidence" value="ECO:0007669"/>
    <property type="project" value="UniProtKB-KW"/>
</dbReference>
<dbReference type="GO" id="GO:0046872">
    <property type="term" value="F:metal ion binding"/>
    <property type="evidence" value="ECO:0007669"/>
    <property type="project" value="UniProtKB-KW"/>
</dbReference>
<dbReference type="GO" id="GO:0000166">
    <property type="term" value="F:nucleotide binding"/>
    <property type="evidence" value="ECO:0007669"/>
    <property type="project" value="UniProtKB-KW"/>
</dbReference>
<evidence type="ECO:0000259" key="12">
    <source>
        <dbReference type="Pfam" id="PF01743"/>
    </source>
</evidence>
<proteinExistence type="inferred from homology"/>
<accession>A0A1E8F1V5</accession>
<dbReference type="GO" id="GO:1990817">
    <property type="term" value="F:poly(A) RNA polymerase activity"/>
    <property type="evidence" value="ECO:0007669"/>
    <property type="project" value="UniProtKB-EC"/>
</dbReference>
<keyword evidence="6 13" id="KW-0548">Nucleotidyltransferase</keyword>
<dbReference type="Proteomes" id="UP000175744">
    <property type="component" value="Unassembled WGS sequence"/>
</dbReference>
<evidence type="ECO:0000256" key="7">
    <source>
        <dbReference type="ARBA" id="ARBA00022723"/>
    </source>
</evidence>
<evidence type="ECO:0000256" key="4">
    <source>
        <dbReference type="ARBA" id="ARBA00022679"/>
    </source>
</evidence>
<keyword evidence="5" id="KW-0819">tRNA processing</keyword>
<feature type="domain" description="Poly A polymerase head" evidence="12">
    <location>
        <begin position="29"/>
        <end position="150"/>
    </location>
</feature>
<keyword evidence="3" id="KW-0820">tRNA-binding</keyword>
<dbReference type="SUPFAM" id="SSF81301">
    <property type="entry name" value="Nucleotidyltransferase"/>
    <property type="match status" value="1"/>
</dbReference>
<evidence type="ECO:0000256" key="1">
    <source>
        <dbReference type="ARBA" id="ARBA00001946"/>
    </source>
</evidence>
<reference evidence="13 14" key="1">
    <citation type="submission" date="2016-06" db="EMBL/GenBank/DDBJ databases">
        <title>Genome sequence of Clostridium acetireducens DSM 10703.</title>
        <authorList>
            <person name="Poehlein A."/>
            <person name="Fluechter S."/>
            <person name="Duerre P."/>
            <person name="Daniel R."/>
        </authorList>
    </citation>
    <scope>NUCLEOTIDE SEQUENCE [LARGE SCALE GENOMIC DNA]</scope>
    <source>
        <strain evidence="13 14">DSM 10703</strain>
    </source>
</reference>
<protein>
    <submittedName>
        <fullName evidence="13">Poly(A) polymerase I</fullName>
        <ecNumber evidence="13">2.7.7.19</ecNumber>
    </submittedName>
</protein>
<keyword evidence="14" id="KW-1185">Reference proteome</keyword>
<organism evidence="13 14">
    <name type="scientific">Clostridium acetireducens DSM 10703</name>
    <dbReference type="NCBI Taxonomy" id="1121290"/>
    <lineage>
        <taxon>Bacteria</taxon>
        <taxon>Bacillati</taxon>
        <taxon>Bacillota</taxon>
        <taxon>Clostridia</taxon>
        <taxon>Eubacteriales</taxon>
        <taxon>Clostridiaceae</taxon>
        <taxon>Clostridium</taxon>
    </lineage>
</organism>
<dbReference type="AlphaFoldDB" id="A0A1E8F1V5"/>
<dbReference type="InterPro" id="IPR002646">
    <property type="entry name" value="PolA_pol_head_dom"/>
</dbReference>
<comment type="cofactor">
    <cofactor evidence="1">
        <name>Mg(2+)</name>
        <dbReference type="ChEBI" id="CHEBI:18420"/>
    </cofactor>
</comment>
<evidence type="ECO:0000256" key="6">
    <source>
        <dbReference type="ARBA" id="ARBA00022695"/>
    </source>
</evidence>
<dbReference type="CDD" id="cd05398">
    <property type="entry name" value="NT_ClassII-CCAase"/>
    <property type="match status" value="1"/>
</dbReference>
<name>A0A1E8F1V5_9CLOT</name>
<dbReference type="Pfam" id="PF01743">
    <property type="entry name" value="PolyA_pol"/>
    <property type="match status" value="1"/>
</dbReference>